<dbReference type="PANTHER" id="PTHR43133">
    <property type="entry name" value="RNA POLYMERASE ECF-TYPE SIGMA FACTO"/>
    <property type="match status" value="1"/>
</dbReference>
<dbReference type="Proteomes" id="UP000319004">
    <property type="component" value="Chromosome"/>
</dbReference>
<evidence type="ECO:0000256" key="5">
    <source>
        <dbReference type="ARBA" id="ARBA00023163"/>
    </source>
</evidence>
<dbReference type="Pfam" id="PF08281">
    <property type="entry name" value="Sigma70_r4_2"/>
    <property type="match status" value="1"/>
</dbReference>
<evidence type="ECO:0000259" key="6">
    <source>
        <dbReference type="Pfam" id="PF08281"/>
    </source>
</evidence>
<reference evidence="7 8" key="1">
    <citation type="submission" date="2019-03" db="EMBL/GenBank/DDBJ databases">
        <title>Deep-cultivation of Planctomycetes and their phenomic and genomic characterization uncovers novel biology.</title>
        <authorList>
            <person name="Wiegand S."/>
            <person name="Jogler M."/>
            <person name="Boedeker C."/>
            <person name="Pinto D."/>
            <person name="Vollmers J."/>
            <person name="Rivas-Marin E."/>
            <person name="Kohn T."/>
            <person name="Peeters S.H."/>
            <person name="Heuer A."/>
            <person name="Rast P."/>
            <person name="Oberbeckmann S."/>
            <person name="Bunk B."/>
            <person name="Jeske O."/>
            <person name="Meyerdierks A."/>
            <person name="Storesund J.E."/>
            <person name="Kallscheuer N."/>
            <person name="Luecker S."/>
            <person name="Lage O.M."/>
            <person name="Pohl T."/>
            <person name="Merkel B.J."/>
            <person name="Hornburger P."/>
            <person name="Mueller R.-W."/>
            <person name="Bruemmer F."/>
            <person name="Labrenz M."/>
            <person name="Spormann A.M."/>
            <person name="Op den Camp H."/>
            <person name="Overmann J."/>
            <person name="Amann R."/>
            <person name="Jetten M.S.M."/>
            <person name="Mascher T."/>
            <person name="Medema M.H."/>
            <person name="Devos D.P."/>
            <person name="Kaster A.-K."/>
            <person name="Ovreas L."/>
            <person name="Rohde M."/>
            <person name="Galperin M.Y."/>
            <person name="Jogler C."/>
        </authorList>
    </citation>
    <scope>NUCLEOTIDE SEQUENCE [LARGE SCALE GENOMIC DNA]</scope>
    <source>
        <strain evidence="7 8">Enr13</strain>
    </source>
</reference>
<dbReference type="EMBL" id="CP037423">
    <property type="protein sequence ID" value="QDV42962.1"/>
    <property type="molecule type" value="Genomic_DNA"/>
</dbReference>
<dbReference type="Gene3D" id="1.10.10.10">
    <property type="entry name" value="Winged helix-like DNA-binding domain superfamily/Winged helix DNA-binding domain"/>
    <property type="match status" value="1"/>
</dbReference>
<evidence type="ECO:0000256" key="2">
    <source>
        <dbReference type="ARBA" id="ARBA00023015"/>
    </source>
</evidence>
<dbReference type="RefSeq" id="WP_145386734.1">
    <property type="nucleotide sequence ID" value="NZ_CP037423.1"/>
</dbReference>
<dbReference type="InterPro" id="IPR039425">
    <property type="entry name" value="RNA_pol_sigma-70-like"/>
</dbReference>
<dbReference type="GO" id="GO:0003677">
    <property type="term" value="F:DNA binding"/>
    <property type="evidence" value="ECO:0007669"/>
    <property type="project" value="UniProtKB-KW"/>
</dbReference>
<dbReference type="SUPFAM" id="SSF88946">
    <property type="entry name" value="Sigma2 domain of RNA polymerase sigma factors"/>
    <property type="match status" value="1"/>
</dbReference>
<evidence type="ECO:0000256" key="3">
    <source>
        <dbReference type="ARBA" id="ARBA00023082"/>
    </source>
</evidence>
<gene>
    <name evidence="7" type="ORF">Enr13x_28140</name>
</gene>
<dbReference type="OrthoDB" id="276109at2"/>
<evidence type="ECO:0000256" key="1">
    <source>
        <dbReference type="ARBA" id="ARBA00010641"/>
    </source>
</evidence>
<proteinExistence type="inferred from homology"/>
<comment type="similarity">
    <text evidence="1">Belongs to the sigma-70 factor family. ECF subfamily.</text>
</comment>
<evidence type="ECO:0000256" key="4">
    <source>
        <dbReference type="ARBA" id="ARBA00023125"/>
    </source>
</evidence>
<dbReference type="AlphaFoldDB" id="A0A518HQ45"/>
<dbReference type="InterPro" id="IPR014284">
    <property type="entry name" value="RNA_pol_sigma-70_dom"/>
</dbReference>
<dbReference type="GO" id="GO:0016987">
    <property type="term" value="F:sigma factor activity"/>
    <property type="evidence" value="ECO:0007669"/>
    <property type="project" value="UniProtKB-KW"/>
</dbReference>
<feature type="domain" description="RNA polymerase sigma factor 70 region 4 type 2" evidence="6">
    <location>
        <begin position="141"/>
        <end position="189"/>
    </location>
</feature>
<keyword evidence="4" id="KW-0238">DNA-binding</keyword>
<dbReference type="InterPro" id="IPR036388">
    <property type="entry name" value="WH-like_DNA-bd_sf"/>
</dbReference>
<accession>A0A518HQ45</accession>
<dbReference type="InterPro" id="IPR013325">
    <property type="entry name" value="RNA_pol_sigma_r2"/>
</dbReference>
<protein>
    <submittedName>
        <fullName evidence="7">RNA polymerase sigma factor</fullName>
    </submittedName>
</protein>
<dbReference type="KEGG" id="snep:Enr13x_28140"/>
<dbReference type="InterPro" id="IPR013249">
    <property type="entry name" value="RNA_pol_sigma70_r4_t2"/>
</dbReference>
<keyword evidence="2" id="KW-0805">Transcription regulation</keyword>
<dbReference type="Gene3D" id="1.10.1740.10">
    <property type="match status" value="1"/>
</dbReference>
<dbReference type="InterPro" id="IPR013324">
    <property type="entry name" value="RNA_pol_sigma_r3/r4-like"/>
</dbReference>
<name>A0A518HQ45_9BACT</name>
<evidence type="ECO:0000313" key="7">
    <source>
        <dbReference type="EMBL" id="QDV42962.1"/>
    </source>
</evidence>
<dbReference type="NCBIfam" id="TIGR02937">
    <property type="entry name" value="sigma70-ECF"/>
    <property type="match status" value="1"/>
</dbReference>
<sequence length="207" mass="23444">MKNATNWDFLVQRAGRGDTEAIAQVFEANRERLQNYVHQLLDSRVKIRVGASDVIQEVFLDVQLQIQGFLAHPRVPLSVWLRGIAAQRVIKTNRAHIFTACRSLIREHRQSERSSDLQTHQLVSDDSSPSQQIAKRESHIQVHQALDQLKPSDREIIVARQFDGRSNRDLAKSLGISETAAAMRYVRALGRFQRLVRGSLTTSGLGQ</sequence>
<dbReference type="GO" id="GO:0006352">
    <property type="term" value="P:DNA-templated transcription initiation"/>
    <property type="evidence" value="ECO:0007669"/>
    <property type="project" value="InterPro"/>
</dbReference>
<dbReference type="PANTHER" id="PTHR43133:SF8">
    <property type="entry name" value="RNA POLYMERASE SIGMA FACTOR HI_1459-RELATED"/>
    <property type="match status" value="1"/>
</dbReference>
<organism evidence="7 8">
    <name type="scientific">Stieleria neptunia</name>
    <dbReference type="NCBI Taxonomy" id="2527979"/>
    <lineage>
        <taxon>Bacteria</taxon>
        <taxon>Pseudomonadati</taxon>
        <taxon>Planctomycetota</taxon>
        <taxon>Planctomycetia</taxon>
        <taxon>Pirellulales</taxon>
        <taxon>Pirellulaceae</taxon>
        <taxon>Stieleria</taxon>
    </lineage>
</organism>
<keyword evidence="3" id="KW-0731">Sigma factor</keyword>
<keyword evidence="8" id="KW-1185">Reference proteome</keyword>
<evidence type="ECO:0000313" key="8">
    <source>
        <dbReference type="Proteomes" id="UP000319004"/>
    </source>
</evidence>
<dbReference type="SUPFAM" id="SSF88659">
    <property type="entry name" value="Sigma3 and sigma4 domains of RNA polymerase sigma factors"/>
    <property type="match status" value="1"/>
</dbReference>
<keyword evidence="5" id="KW-0804">Transcription</keyword>